<dbReference type="EMBL" id="CAJVPL010001861">
    <property type="protein sequence ID" value="CAG8590426.1"/>
    <property type="molecule type" value="Genomic_DNA"/>
</dbReference>
<gene>
    <name evidence="2" type="ORF">AGERDE_LOCUS8577</name>
</gene>
<accession>A0A9N9C4H5</accession>
<dbReference type="CDD" id="cd00121">
    <property type="entry name" value="MATH"/>
    <property type="match status" value="1"/>
</dbReference>
<feature type="domain" description="MATH" evidence="1">
    <location>
        <begin position="11"/>
        <end position="148"/>
    </location>
</feature>
<protein>
    <submittedName>
        <fullName evidence="2">8394_t:CDS:1</fullName>
    </submittedName>
</protein>
<evidence type="ECO:0000313" key="2">
    <source>
        <dbReference type="EMBL" id="CAG8590426.1"/>
    </source>
</evidence>
<dbReference type="Gene3D" id="3.30.710.10">
    <property type="entry name" value="Potassium Channel Kv1.1, Chain A"/>
    <property type="match status" value="1"/>
</dbReference>
<dbReference type="InterPro" id="IPR002083">
    <property type="entry name" value="MATH/TRAF_dom"/>
</dbReference>
<dbReference type="Pfam" id="PF00651">
    <property type="entry name" value="BTB"/>
    <property type="match status" value="1"/>
</dbReference>
<dbReference type="GO" id="GO:0030163">
    <property type="term" value="P:protein catabolic process"/>
    <property type="evidence" value="ECO:0007669"/>
    <property type="project" value="UniProtKB-ARBA"/>
</dbReference>
<proteinExistence type="predicted"/>
<sequence>MNASMQTVRSKGSFEYTLFEVSKLNGEVYSPPFATSDEMFWQLKFVPSYKEDPDFFSLFLCAIPNGEEEHLTTSWSRRSQVSATLYLRTPLLQYQSDTPYVKTFSIGMDNFCSKWAGYGLNRFYKKSLLPDEFTLGVDFDKTIFRPLAQAGPLPVIPIPDNLTDAWTTQLNKKLFQQKWSEYQKKSLKSEPTVAHGNIVSSESSNFGVFNKPSSSTELLNQQIQVGIINNSIANTTTTLIKTSTSTNSNSSSTINVLSSSLKYSIEVTDFHHITFLEMLRFLYTDRVLFDKREASHKTALALFSIADKYLVTDLRQRAKAKLCRDLNDNNAAELLFGVAWKWPDIKDHAIKYVAENFTRVRKSEGFERINANPSNYPRLGELMLELLPYLLPEEQVKE</sequence>
<dbReference type="AlphaFoldDB" id="A0A9N9C4H5"/>
<keyword evidence="3" id="KW-1185">Reference proteome</keyword>
<dbReference type="PANTHER" id="PTHR24413">
    <property type="entry name" value="SPECKLE-TYPE POZ PROTEIN"/>
    <property type="match status" value="1"/>
</dbReference>
<dbReference type="Proteomes" id="UP000789831">
    <property type="component" value="Unassembled WGS sequence"/>
</dbReference>
<organism evidence="2 3">
    <name type="scientific">Ambispora gerdemannii</name>
    <dbReference type="NCBI Taxonomy" id="144530"/>
    <lineage>
        <taxon>Eukaryota</taxon>
        <taxon>Fungi</taxon>
        <taxon>Fungi incertae sedis</taxon>
        <taxon>Mucoromycota</taxon>
        <taxon>Glomeromycotina</taxon>
        <taxon>Glomeromycetes</taxon>
        <taxon>Archaeosporales</taxon>
        <taxon>Ambisporaceae</taxon>
        <taxon>Ambispora</taxon>
    </lineage>
</organism>
<dbReference type="PROSITE" id="PS50144">
    <property type="entry name" value="MATH"/>
    <property type="match status" value="1"/>
</dbReference>
<dbReference type="Gene3D" id="2.60.210.10">
    <property type="entry name" value="Apoptosis, Tumor Necrosis Factor Receptor Associated Protein 2, Chain A"/>
    <property type="match status" value="1"/>
</dbReference>
<evidence type="ECO:0000259" key="1">
    <source>
        <dbReference type="PROSITE" id="PS50144"/>
    </source>
</evidence>
<dbReference type="InterPro" id="IPR000210">
    <property type="entry name" value="BTB/POZ_dom"/>
</dbReference>
<name>A0A9N9C4H5_9GLOM</name>
<dbReference type="SUPFAM" id="SSF54695">
    <property type="entry name" value="POZ domain"/>
    <property type="match status" value="1"/>
</dbReference>
<reference evidence="2" key="1">
    <citation type="submission" date="2021-06" db="EMBL/GenBank/DDBJ databases">
        <authorList>
            <person name="Kallberg Y."/>
            <person name="Tangrot J."/>
            <person name="Rosling A."/>
        </authorList>
    </citation>
    <scope>NUCLEOTIDE SEQUENCE</scope>
    <source>
        <strain evidence="2">MT106</strain>
    </source>
</reference>
<comment type="caution">
    <text evidence="2">The sequence shown here is derived from an EMBL/GenBank/DDBJ whole genome shotgun (WGS) entry which is preliminary data.</text>
</comment>
<dbReference type="OrthoDB" id="6359816at2759"/>
<dbReference type="InterPro" id="IPR008974">
    <property type="entry name" value="TRAF-like"/>
</dbReference>
<dbReference type="SUPFAM" id="SSF49599">
    <property type="entry name" value="TRAF domain-like"/>
    <property type="match status" value="1"/>
</dbReference>
<dbReference type="InterPro" id="IPR011333">
    <property type="entry name" value="SKP1/BTB/POZ_sf"/>
</dbReference>
<evidence type="ECO:0000313" key="3">
    <source>
        <dbReference type="Proteomes" id="UP000789831"/>
    </source>
</evidence>